<dbReference type="InterPro" id="IPR036053">
    <property type="entry name" value="PABP-dom"/>
</dbReference>
<evidence type="ECO:0000313" key="2">
    <source>
        <dbReference type="Proteomes" id="UP000288805"/>
    </source>
</evidence>
<dbReference type="GO" id="GO:0003723">
    <property type="term" value="F:RNA binding"/>
    <property type="evidence" value="ECO:0007669"/>
    <property type="project" value="InterPro"/>
</dbReference>
<name>A0A438IK45_VITVI</name>
<comment type="caution">
    <text evidence="1">The sequence shown here is derived from an EMBL/GenBank/DDBJ whole genome shotgun (WGS) entry which is preliminary data.</text>
</comment>
<proteinExistence type="predicted"/>
<dbReference type="SUPFAM" id="SSF63570">
    <property type="entry name" value="PABC (PABP) domain"/>
    <property type="match status" value="1"/>
</dbReference>
<organism evidence="1 2">
    <name type="scientific">Vitis vinifera</name>
    <name type="common">Grape</name>
    <dbReference type="NCBI Taxonomy" id="29760"/>
    <lineage>
        <taxon>Eukaryota</taxon>
        <taxon>Viridiplantae</taxon>
        <taxon>Streptophyta</taxon>
        <taxon>Embryophyta</taxon>
        <taxon>Tracheophyta</taxon>
        <taxon>Spermatophyta</taxon>
        <taxon>Magnoliopsida</taxon>
        <taxon>eudicotyledons</taxon>
        <taxon>Gunneridae</taxon>
        <taxon>Pentapetalae</taxon>
        <taxon>rosids</taxon>
        <taxon>Vitales</taxon>
        <taxon>Vitaceae</taxon>
        <taxon>Viteae</taxon>
        <taxon>Vitis</taxon>
    </lineage>
</organism>
<dbReference type="EMBL" id="QGNW01000103">
    <property type="protein sequence ID" value="RVW97094.1"/>
    <property type="molecule type" value="Genomic_DNA"/>
</dbReference>
<dbReference type="AlphaFoldDB" id="A0A438IK45"/>
<gene>
    <name evidence="1" type="ORF">CK203_029983</name>
</gene>
<sequence length="203" mass="22759">MCKGSSYMHHENMVFCYADSLHSLKRKLQGPWLQELKKSAPYVVETLFVISAWQNMLTMMSPTSILDSKLFSVFRNPFTYTMSPSNPQNPNLDATETNWKQIFDLRCNEGRAVARPWNKTWWCSYAEFLCATGPARSAGSGQQNQQPLEACFQFLMTMGGMPLRDAATGQPIPISSLASTHANVASDQQGTMLGESLYPLLDQ</sequence>
<dbReference type="Proteomes" id="UP000288805">
    <property type="component" value="Unassembled WGS sequence"/>
</dbReference>
<evidence type="ECO:0000313" key="1">
    <source>
        <dbReference type="EMBL" id="RVW97094.1"/>
    </source>
</evidence>
<accession>A0A438IK45</accession>
<protein>
    <submittedName>
        <fullName evidence="1">Uncharacterized protein</fullName>
    </submittedName>
</protein>
<reference evidence="1 2" key="1">
    <citation type="journal article" date="2018" name="PLoS Genet.">
        <title>Population sequencing reveals clonal diversity and ancestral inbreeding in the grapevine cultivar Chardonnay.</title>
        <authorList>
            <person name="Roach M.J."/>
            <person name="Johnson D.L."/>
            <person name="Bohlmann J."/>
            <person name="van Vuuren H.J."/>
            <person name="Jones S.J."/>
            <person name="Pretorius I.S."/>
            <person name="Schmidt S.A."/>
            <person name="Borneman A.R."/>
        </authorList>
    </citation>
    <scope>NUCLEOTIDE SEQUENCE [LARGE SCALE GENOMIC DNA]</scope>
    <source>
        <strain evidence="2">cv. Chardonnay</strain>
        <tissue evidence="1">Leaf</tissue>
    </source>
</reference>